<dbReference type="AlphaFoldDB" id="A0A7H9BB85"/>
<proteinExistence type="predicted"/>
<keyword evidence="3" id="KW-1185">Reference proteome</keyword>
<dbReference type="EMBL" id="CP058611">
    <property type="protein sequence ID" value="QLG75012.1"/>
    <property type="molecule type" value="Genomic_DNA"/>
</dbReference>
<feature type="compositionally biased region" description="Polar residues" evidence="1">
    <location>
        <begin position="42"/>
        <end position="56"/>
    </location>
</feature>
<reference evidence="2 3" key="1">
    <citation type="submission" date="2020-07" db="EMBL/GenBank/DDBJ databases">
        <title>The yeast mating-type switching endonuclease HO is a domesticated member of an unorthodox homing genetic element family.</title>
        <authorList>
            <person name="Coughlan A.Y."/>
            <person name="Lombardi L."/>
            <person name="Braun-Galleani S."/>
            <person name="Martos A.R."/>
            <person name="Galeote V."/>
            <person name="Bigey F."/>
            <person name="Dequin S."/>
            <person name="Byrne K.P."/>
            <person name="Wolfe K.H."/>
        </authorList>
    </citation>
    <scope>NUCLEOTIDE SEQUENCE [LARGE SCALE GENOMIC DNA]</scope>
    <source>
        <strain evidence="2 3">NRRL Y-6702</strain>
    </source>
</reference>
<organism evidence="2 3">
    <name type="scientific">Zygotorulaspora mrakii</name>
    <name type="common">Zygosaccharomyces mrakii</name>
    <dbReference type="NCBI Taxonomy" id="42260"/>
    <lineage>
        <taxon>Eukaryota</taxon>
        <taxon>Fungi</taxon>
        <taxon>Dikarya</taxon>
        <taxon>Ascomycota</taxon>
        <taxon>Saccharomycotina</taxon>
        <taxon>Saccharomycetes</taxon>
        <taxon>Saccharomycetales</taxon>
        <taxon>Saccharomycetaceae</taxon>
        <taxon>Zygotorulaspora</taxon>
    </lineage>
</organism>
<feature type="compositionally biased region" description="Polar residues" evidence="1">
    <location>
        <begin position="63"/>
        <end position="78"/>
    </location>
</feature>
<feature type="region of interest" description="Disordered" evidence="1">
    <location>
        <begin position="39"/>
        <end position="108"/>
    </location>
</feature>
<dbReference type="KEGG" id="zmk:HG535_0H03390"/>
<feature type="compositionally biased region" description="Polar residues" evidence="1">
    <location>
        <begin position="96"/>
        <end position="108"/>
    </location>
</feature>
<evidence type="ECO:0000256" key="1">
    <source>
        <dbReference type="SAM" id="MobiDB-lite"/>
    </source>
</evidence>
<feature type="region of interest" description="Disordered" evidence="1">
    <location>
        <begin position="132"/>
        <end position="167"/>
    </location>
</feature>
<dbReference type="RefSeq" id="XP_037146737.1">
    <property type="nucleotide sequence ID" value="XM_037290842.1"/>
</dbReference>
<dbReference type="Proteomes" id="UP000509704">
    <property type="component" value="Chromosome 8"/>
</dbReference>
<gene>
    <name evidence="2" type="ORF">HG535_0H03390</name>
</gene>
<dbReference type="GeneID" id="59238815"/>
<accession>A0A7H9BB85</accession>
<evidence type="ECO:0000313" key="3">
    <source>
        <dbReference type="Proteomes" id="UP000509704"/>
    </source>
</evidence>
<evidence type="ECO:0000313" key="2">
    <source>
        <dbReference type="EMBL" id="QLG75012.1"/>
    </source>
</evidence>
<name>A0A7H9BB85_ZYGMR</name>
<sequence>MFRREFYPSMKFNKISRAYSTGVTQEFLQNILARAQEATAKKSVTGNKSAPKTNWRNSRKSSQRANRSSQNASNGNSDAQRRSPVGVVSSRMHPTVNHNIVNKQPQFQRKTINDGKNAALGDDLIDAFESTKSNTLSRARSKSTDSNYRRNNRHRDAPGFQKKSKDNNKRLEISAATSRVVQDAYVPQEPTPLSLLRFHADLPNTASSRLVNYYLDVMKSANFPLFRRLNYGVLTRAEEPPKNLAYNINTPFFGKYTPASSLILEREKLFKNLVMSEDRSKFDSMVSGKYQELKHLEKNQFSGLTKSDKKKQEFEYNADVVRRGLESSIVDQEIKENAYQVCTGLRHLSEL</sequence>
<protein>
    <submittedName>
        <fullName evidence="2">Uncharacterized protein</fullName>
    </submittedName>
</protein>
<dbReference type="OrthoDB" id="4049658at2759"/>